<dbReference type="AlphaFoldDB" id="W2HWM9"/>
<feature type="domain" description="NADP-dependent oxidoreductase" evidence="1">
    <location>
        <begin position="6"/>
        <end position="93"/>
    </location>
</feature>
<dbReference type="SUPFAM" id="SSF51430">
    <property type="entry name" value="NAD(P)-linked oxidoreductase"/>
    <property type="match status" value="1"/>
</dbReference>
<reference evidence="3" key="2">
    <citation type="submission" date="2013-11" db="EMBL/GenBank/DDBJ databases">
        <title>The Genome Sequence of Phytophthora parasitica CJ05E6.</title>
        <authorList>
            <consortium name="The Broad Institute Genomics Platform"/>
            <person name="Russ C."/>
            <person name="Tyler B."/>
            <person name="Panabieres F."/>
            <person name="Shan W."/>
            <person name="Tripathy S."/>
            <person name="Grunwald N."/>
            <person name="Machado M."/>
            <person name="Johnson C.S."/>
            <person name="Arredondo F."/>
            <person name="Hong C."/>
            <person name="Coffey M."/>
            <person name="Young S.K."/>
            <person name="Zeng Q."/>
            <person name="Gargeya S."/>
            <person name="Fitzgerald M."/>
            <person name="Abouelleil A."/>
            <person name="Alvarado L."/>
            <person name="Chapman S.B."/>
            <person name="Gainer-Dewar J."/>
            <person name="Goldberg J."/>
            <person name="Griggs A."/>
            <person name="Gujja S."/>
            <person name="Hansen M."/>
            <person name="Howarth C."/>
            <person name="Imamovic A."/>
            <person name="Ireland A."/>
            <person name="Larimer J."/>
            <person name="McCowan C."/>
            <person name="Murphy C."/>
            <person name="Pearson M."/>
            <person name="Poon T.W."/>
            <person name="Priest M."/>
            <person name="Roberts A."/>
            <person name="Saif S."/>
            <person name="Shea T."/>
            <person name="Sykes S."/>
            <person name="Wortman J."/>
            <person name="Nusbaum C."/>
            <person name="Birren B."/>
        </authorList>
    </citation>
    <scope>NUCLEOTIDE SEQUENCE [LARGE SCALE GENOMIC DNA]</scope>
    <source>
        <strain evidence="3">CJ05E6</strain>
    </source>
</reference>
<sequence>MMRPSLVKYCKEHDILLQAYSPLARARKMDNPTLREIANDVGASPAQVLVAFSLASDFITLPKSVDARRQKPNLDGVNVKLTSEQVEKLAALDENHSVSSDPTKEQAV</sequence>
<dbReference type="VEuPathDB" id="FungiDB:PPTG_21793"/>
<dbReference type="Pfam" id="PF00248">
    <property type="entry name" value="Aldo_ket_red"/>
    <property type="match status" value="1"/>
</dbReference>
<accession>W2HWM9</accession>
<protein>
    <recommendedName>
        <fullName evidence="1">NADP-dependent oxidoreductase domain-containing protein</fullName>
    </recommendedName>
</protein>
<organism evidence="3">
    <name type="scientific">Phytophthora nicotianae</name>
    <name type="common">Potato buckeye rot agent</name>
    <name type="synonym">Phytophthora parasitica</name>
    <dbReference type="NCBI Taxonomy" id="4792"/>
    <lineage>
        <taxon>Eukaryota</taxon>
        <taxon>Sar</taxon>
        <taxon>Stramenopiles</taxon>
        <taxon>Oomycota</taxon>
        <taxon>Peronosporomycetes</taxon>
        <taxon>Peronosporales</taxon>
        <taxon>Peronosporaceae</taxon>
        <taxon>Phytophthora</taxon>
    </lineage>
</organism>
<gene>
    <name evidence="2" type="ORF">L915_20079</name>
    <name evidence="3" type="ORF">L916_19952</name>
</gene>
<dbReference type="GO" id="GO:0016491">
    <property type="term" value="F:oxidoreductase activity"/>
    <property type="evidence" value="ECO:0007669"/>
    <property type="project" value="InterPro"/>
</dbReference>
<dbReference type="EMBL" id="KI676271">
    <property type="protein sequence ID" value="ETL26379.1"/>
    <property type="molecule type" value="Genomic_DNA"/>
</dbReference>
<dbReference type="Gene3D" id="3.20.20.100">
    <property type="entry name" value="NADP-dependent oxidoreductase domain"/>
    <property type="match status" value="1"/>
</dbReference>
<dbReference type="Proteomes" id="UP000053864">
    <property type="component" value="Unassembled WGS sequence"/>
</dbReference>
<dbReference type="InterPro" id="IPR036812">
    <property type="entry name" value="NAD(P)_OxRdtase_dom_sf"/>
</dbReference>
<dbReference type="PANTHER" id="PTHR43827">
    <property type="entry name" value="2,5-DIKETO-D-GLUCONIC ACID REDUCTASE"/>
    <property type="match status" value="1"/>
</dbReference>
<proteinExistence type="predicted"/>
<dbReference type="InterPro" id="IPR023210">
    <property type="entry name" value="NADP_OxRdtase_dom"/>
</dbReference>
<evidence type="ECO:0000259" key="1">
    <source>
        <dbReference type="Pfam" id="PF00248"/>
    </source>
</evidence>
<dbReference type="Proteomes" id="UP000053236">
    <property type="component" value="Unassembled WGS sequence"/>
</dbReference>
<dbReference type="EMBL" id="KI689469">
    <property type="protein sequence ID" value="ETK72932.1"/>
    <property type="molecule type" value="Genomic_DNA"/>
</dbReference>
<dbReference type="InterPro" id="IPR020471">
    <property type="entry name" value="AKR"/>
</dbReference>
<name>W2HWM9_PHYNI</name>
<dbReference type="PANTHER" id="PTHR43827:SF13">
    <property type="entry name" value="ALDO_KETO REDUCTASE FAMILY PROTEIN"/>
    <property type="match status" value="1"/>
</dbReference>
<reference evidence="2" key="1">
    <citation type="submission" date="2013-11" db="EMBL/GenBank/DDBJ databases">
        <title>The Genome Sequence of Phytophthora parasitica CJ02B3.</title>
        <authorList>
            <consortium name="The Broad Institute Genomics Platform"/>
            <person name="Russ C."/>
            <person name="Tyler B."/>
            <person name="Panabieres F."/>
            <person name="Shan W."/>
            <person name="Tripathy S."/>
            <person name="Grunwald N."/>
            <person name="Machado M."/>
            <person name="Johnson C.S."/>
            <person name="Arredondo F."/>
            <person name="Hong C."/>
            <person name="Coffey M."/>
            <person name="Young S.K."/>
            <person name="Zeng Q."/>
            <person name="Gargeya S."/>
            <person name="Fitzgerald M."/>
            <person name="Abouelleil A."/>
            <person name="Alvarado L."/>
            <person name="Chapman S.B."/>
            <person name="Gainer-Dewar J."/>
            <person name="Goldberg J."/>
            <person name="Griggs A."/>
            <person name="Gujja S."/>
            <person name="Hansen M."/>
            <person name="Howarth C."/>
            <person name="Imamovic A."/>
            <person name="Ireland A."/>
            <person name="Larimer J."/>
            <person name="McCowan C."/>
            <person name="Murphy C."/>
            <person name="Pearson M."/>
            <person name="Poon T.W."/>
            <person name="Priest M."/>
            <person name="Roberts A."/>
            <person name="Saif S."/>
            <person name="Shea T."/>
            <person name="Sykes S."/>
            <person name="Wortman J."/>
            <person name="Nusbaum C."/>
            <person name="Birren B."/>
        </authorList>
    </citation>
    <scope>NUCLEOTIDE SEQUENCE [LARGE SCALE GENOMIC DNA]</scope>
    <source>
        <strain evidence="2">CJ02B3</strain>
    </source>
</reference>
<evidence type="ECO:0000313" key="3">
    <source>
        <dbReference type="EMBL" id="ETL26379.1"/>
    </source>
</evidence>
<evidence type="ECO:0000313" key="2">
    <source>
        <dbReference type="EMBL" id="ETK72932.1"/>
    </source>
</evidence>